<evidence type="ECO:0000313" key="1">
    <source>
        <dbReference type="EMBL" id="GBE83834.1"/>
    </source>
</evidence>
<dbReference type="Proteomes" id="UP000287166">
    <property type="component" value="Unassembled WGS sequence"/>
</dbReference>
<keyword evidence="2" id="KW-1185">Reference proteome</keyword>
<sequence length="447" mass="50671">MTEVSTDRRFTQEEGQKLYFDVLNDDVIQEIISNIHPRKLFPFMRTCRNVYAAALPRLLEEFRLIHNSWDVDRLLQYCNFMLADSPGRILHLRRLSIWDASALSQSGAATYSLSQVVRRATRLESISVQMPDSFFETYPVLAGALRVPPGVQYLELFSDGCKTYELLSKMASRPREINLSNLSGYNHGLLLRPFIDSLQVLRISGHSSFYTGSLVWPWVHTLEVGCCVDLSELSHAFPAVRYLDLTVSAEYSWREEDSIAWENMDRIHVGSFHATLFPCSARHLDLYEWESYPNIVSYVQRCSPIVLSCVVSDIAECLTQIAQAAPHVQYLILRGGFRRLRHRLFERAVVEHTLLLGALSLVGLSLIGTREIYISAPSHVLDSTYQGLARQVAGNVPSLEYIIIGGCHYRGTFHVKSRAGGILPEVEQLPESMAHVVERQLLDIGRV</sequence>
<protein>
    <recommendedName>
        <fullName evidence="3">F-box domain-containing protein</fullName>
    </recommendedName>
</protein>
<evidence type="ECO:0000313" key="2">
    <source>
        <dbReference type="Proteomes" id="UP000287166"/>
    </source>
</evidence>
<organism evidence="1 2">
    <name type="scientific">Sparassis crispa</name>
    <dbReference type="NCBI Taxonomy" id="139825"/>
    <lineage>
        <taxon>Eukaryota</taxon>
        <taxon>Fungi</taxon>
        <taxon>Dikarya</taxon>
        <taxon>Basidiomycota</taxon>
        <taxon>Agaricomycotina</taxon>
        <taxon>Agaricomycetes</taxon>
        <taxon>Polyporales</taxon>
        <taxon>Sparassidaceae</taxon>
        <taxon>Sparassis</taxon>
    </lineage>
</organism>
<dbReference type="OrthoDB" id="2785713at2759"/>
<dbReference type="STRING" id="139825.A0A401GPZ8"/>
<evidence type="ECO:0008006" key="3">
    <source>
        <dbReference type="Google" id="ProtNLM"/>
    </source>
</evidence>
<dbReference type="EMBL" id="BFAD01000005">
    <property type="protein sequence ID" value="GBE83834.1"/>
    <property type="molecule type" value="Genomic_DNA"/>
</dbReference>
<dbReference type="InParanoid" id="A0A401GPZ8"/>
<gene>
    <name evidence="1" type="ORF">SCP_0508910</name>
</gene>
<comment type="caution">
    <text evidence="1">The sequence shown here is derived from an EMBL/GenBank/DDBJ whole genome shotgun (WGS) entry which is preliminary data.</text>
</comment>
<proteinExistence type="predicted"/>
<dbReference type="RefSeq" id="XP_027614747.1">
    <property type="nucleotide sequence ID" value="XM_027758946.1"/>
</dbReference>
<dbReference type="GeneID" id="38780751"/>
<accession>A0A401GPZ8</accession>
<dbReference type="AlphaFoldDB" id="A0A401GPZ8"/>
<reference evidence="1 2" key="1">
    <citation type="journal article" date="2018" name="Sci. Rep.">
        <title>Genome sequence of the cauliflower mushroom Sparassis crispa (Hanabiratake) and its association with beneficial usage.</title>
        <authorList>
            <person name="Kiyama R."/>
            <person name="Furutani Y."/>
            <person name="Kawaguchi K."/>
            <person name="Nakanishi T."/>
        </authorList>
    </citation>
    <scope>NUCLEOTIDE SEQUENCE [LARGE SCALE GENOMIC DNA]</scope>
</reference>
<name>A0A401GPZ8_9APHY</name>